<dbReference type="RefSeq" id="WP_251871122.1">
    <property type="nucleotide sequence ID" value="NZ_CP098755.1"/>
</dbReference>
<evidence type="ECO:0000313" key="2">
    <source>
        <dbReference type="EMBL" id="USG64031.1"/>
    </source>
</evidence>
<keyword evidence="1" id="KW-0175">Coiled coil</keyword>
<dbReference type="EMBL" id="CP098755">
    <property type="protein sequence ID" value="USG64031.1"/>
    <property type="molecule type" value="Genomic_DNA"/>
</dbReference>
<protein>
    <submittedName>
        <fullName evidence="2">Uncharacterized protein</fullName>
    </submittedName>
</protein>
<reference evidence="2" key="1">
    <citation type="submission" date="2022-06" db="EMBL/GenBank/DDBJ databases">
        <title>Genome sequencing of Brevibacillus sp. BB3-R1.</title>
        <authorList>
            <person name="Heo J."/>
            <person name="Lee D."/>
            <person name="Won M."/>
            <person name="Han B.-H."/>
            <person name="Hong S.-B."/>
            <person name="Kwon S.-W."/>
        </authorList>
    </citation>
    <scope>NUCLEOTIDE SEQUENCE</scope>
    <source>
        <strain evidence="2">BB3-R1</strain>
    </source>
</reference>
<evidence type="ECO:0000256" key="1">
    <source>
        <dbReference type="SAM" id="Coils"/>
    </source>
</evidence>
<gene>
    <name evidence="2" type="ORF">NDK47_17935</name>
</gene>
<organism evidence="2 3">
    <name type="scientific">Brevibacillus ruminantium</name>
    <dbReference type="NCBI Taxonomy" id="2950604"/>
    <lineage>
        <taxon>Bacteria</taxon>
        <taxon>Bacillati</taxon>
        <taxon>Bacillota</taxon>
        <taxon>Bacilli</taxon>
        <taxon>Bacillales</taxon>
        <taxon>Paenibacillaceae</taxon>
        <taxon>Brevibacillus</taxon>
    </lineage>
</organism>
<feature type="coiled-coil region" evidence="1">
    <location>
        <begin position="2"/>
        <end position="36"/>
    </location>
</feature>
<name>A0ABY4WH97_9BACL</name>
<sequence>MKKALTMEIADLERELANLQEARREADEEWRAVDAEYVKLKRQLEQLDAHKRDLWYEIECRKKYLAALQVAKKYEPASA</sequence>
<keyword evidence="3" id="KW-1185">Reference proteome</keyword>
<dbReference type="Proteomes" id="UP001056500">
    <property type="component" value="Chromosome"/>
</dbReference>
<evidence type="ECO:0000313" key="3">
    <source>
        <dbReference type="Proteomes" id="UP001056500"/>
    </source>
</evidence>
<proteinExistence type="predicted"/>
<accession>A0ABY4WH97</accession>